<comment type="caution">
    <text evidence="1">The sequence shown here is derived from an EMBL/GenBank/DDBJ whole genome shotgun (WGS) entry which is preliminary data.</text>
</comment>
<accession>A0ABR4C474</accession>
<evidence type="ECO:0000313" key="2">
    <source>
        <dbReference type="Proteomes" id="UP001595075"/>
    </source>
</evidence>
<reference evidence="1 2" key="1">
    <citation type="journal article" date="2024" name="Commun. Biol.">
        <title>Comparative genomic analysis of thermophilic fungi reveals convergent evolutionary adaptations and gene losses.</title>
        <authorList>
            <person name="Steindorff A.S."/>
            <person name="Aguilar-Pontes M.V."/>
            <person name="Robinson A.J."/>
            <person name="Andreopoulos B."/>
            <person name="LaButti K."/>
            <person name="Kuo A."/>
            <person name="Mondo S."/>
            <person name="Riley R."/>
            <person name="Otillar R."/>
            <person name="Haridas S."/>
            <person name="Lipzen A."/>
            <person name="Grimwood J."/>
            <person name="Schmutz J."/>
            <person name="Clum A."/>
            <person name="Reid I.D."/>
            <person name="Moisan M.C."/>
            <person name="Butler G."/>
            <person name="Nguyen T.T.M."/>
            <person name="Dewar K."/>
            <person name="Conant G."/>
            <person name="Drula E."/>
            <person name="Henrissat B."/>
            <person name="Hansel C."/>
            <person name="Singer S."/>
            <person name="Hutchinson M.I."/>
            <person name="de Vries R.P."/>
            <person name="Natvig D.O."/>
            <person name="Powell A.J."/>
            <person name="Tsang A."/>
            <person name="Grigoriev I.V."/>
        </authorList>
    </citation>
    <scope>NUCLEOTIDE SEQUENCE [LARGE SCALE GENOMIC DNA]</scope>
    <source>
        <strain evidence="1 2">CBS 494.80</strain>
    </source>
</reference>
<sequence length="129" mass="14264">MPSSSSAMKSVVGGQNQTLTLLVCTLPGNRFNKQPNSAIVTSTSQAYFINDQNPGPTGPRYQESVLPAAQRFGLSFGSQSHEGFSSKREWTFLCHIGRRKLKLSWRELSDGNCEMVEEQVAKKPLEVQT</sequence>
<gene>
    <name evidence="1" type="ORF">VTL71DRAFT_4959</name>
</gene>
<name>A0ABR4C474_9HELO</name>
<proteinExistence type="predicted"/>
<dbReference type="EMBL" id="JAZHXI010000014">
    <property type="protein sequence ID" value="KAL2064465.1"/>
    <property type="molecule type" value="Genomic_DNA"/>
</dbReference>
<dbReference type="Proteomes" id="UP001595075">
    <property type="component" value="Unassembled WGS sequence"/>
</dbReference>
<protein>
    <submittedName>
        <fullName evidence="1">Uncharacterized protein</fullName>
    </submittedName>
</protein>
<organism evidence="1 2">
    <name type="scientific">Oculimacula yallundae</name>
    <dbReference type="NCBI Taxonomy" id="86028"/>
    <lineage>
        <taxon>Eukaryota</taxon>
        <taxon>Fungi</taxon>
        <taxon>Dikarya</taxon>
        <taxon>Ascomycota</taxon>
        <taxon>Pezizomycotina</taxon>
        <taxon>Leotiomycetes</taxon>
        <taxon>Helotiales</taxon>
        <taxon>Ploettnerulaceae</taxon>
        <taxon>Oculimacula</taxon>
    </lineage>
</organism>
<evidence type="ECO:0000313" key="1">
    <source>
        <dbReference type="EMBL" id="KAL2064465.1"/>
    </source>
</evidence>
<keyword evidence="2" id="KW-1185">Reference proteome</keyword>